<dbReference type="InterPro" id="IPR041664">
    <property type="entry name" value="AAA_16"/>
</dbReference>
<name>A0ABX8CYN5_9NOCA</name>
<organism evidence="5 6">
    <name type="scientific">Nocardia tengchongensis</name>
    <dbReference type="NCBI Taxonomy" id="2055889"/>
    <lineage>
        <taxon>Bacteria</taxon>
        <taxon>Bacillati</taxon>
        <taxon>Actinomycetota</taxon>
        <taxon>Actinomycetes</taxon>
        <taxon>Mycobacteriales</taxon>
        <taxon>Nocardiaceae</taxon>
        <taxon>Nocardia</taxon>
    </lineage>
</organism>
<keyword evidence="1" id="KW-0805">Transcription regulation</keyword>
<dbReference type="PANTHER" id="PTHR44688">
    <property type="entry name" value="DNA-BINDING TRANSCRIPTIONAL ACTIVATOR DEVR_DOSR"/>
    <property type="match status" value="1"/>
</dbReference>
<evidence type="ECO:0000313" key="5">
    <source>
        <dbReference type="EMBL" id="QVI23949.1"/>
    </source>
</evidence>
<dbReference type="Pfam" id="PF13191">
    <property type="entry name" value="AAA_16"/>
    <property type="match status" value="1"/>
</dbReference>
<dbReference type="PANTHER" id="PTHR44688:SF16">
    <property type="entry name" value="DNA-BINDING TRANSCRIPTIONAL ACTIVATOR DEVR_DOSR"/>
    <property type="match status" value="1"/>
</dbReference>
<dbReference type="InterPro" id="IPR016032">
    <property type="entry name" value="Sig_transdc_resp-reg_C-effctor"/>
</dbReference>
<dbReference type="PRINTS" id="PR00038">
    <property type="entry name" value="HTHLUXR"/>
</dbReference>
<sequence length="927" mass="99587">MTEICDPATTPPLAREIPLVGRAAECLALETFTSKVRAGQSEGLVLAGAPGIGKTRLLDHIAAAAPDLLVLRTSGIESESPLAFAALHRLLRPFLDRRELLPAPQKASLGAAFGLVAGPPPDRFLVGLATLSLFADLAGDGPLVCLVDDVQWLDRESRDALTFVARRLHAEGVGILFAVRELASDSTGFEGLAIHTVAGLSGSAARELLARTARRSLNDDVARRLAEQTGGNPLALVTLAHSLTTEQLGGTAALPEPLPIGPRLVACFLERIRAFPKPTRDLLLLASISPIRDTALLWRAAALLGLPETAADPAVEAGVLVPGNGFAFSHPLIRSAVHAAADPAGLRRAHQAISAACDPDHDPDIRAWHLAAATAGADEAVARDLQHSAQRARARGGYAAEAQFLARAAELTPEISQRDERRLAAAQVYLMCGDPQSAQRLLLGSQPVARVPVMRGRARWLKAAIERHFSRLEDQPALLLTAAAELGPADGDLVWLLLCQALSSAMLSRDDTVSTTVSEVARAVLSALERRSAELSVYDLFIVAFATRISEGHAAAVPRWRAALESLRDHEIAEEGMPLAIFAHYASDELWDDGARQVVFARLHAYDRDTGALLGLRIVLECQATDALRAGRPDECADYLTESRELLTVIGAPQEKSIQRLELLVWGGAEAEARALASSVEGVDFPCRAIQAALAARYLIVLELSLGNYRAALDRAQFLFDHDVPGLSNLMLADMVEAAVRAQRPAPASAALARLEDQAQASGTPWALGTLARARALVAGDDNAAAWYREAIDQLGRTRITVDLARTHLVYGEWLRRRKERLQARVQLRLAYEMFSSARAPLFAERARAELAATGEHVHPRNPAPGPQLTPQESQIAALAAEGATNSEIAARLYISTSTVEYHLTKVFRKLAVTSRRQLRSALGPRD</sequence>
<dbReference type="Pfam" id="PF00196">
    <property type="entry name" value="GerE"/>
    <property type="match status" value="1"/>
</dbReference>
<evidence type="ECO:0000259" key="4">
    <source>
        <dbReference type="PROSITE" id="PS50043"/>
    </source>
</evidence>
<dbReference type="InterPro" id="IPR000792">
    <property type="entry name" value="Tscrpt_reg_LuxR_C"/>
</dbReference>
<dbReference type="SUPFAM" id="SSF52540">
    <property type="entry name" value="P-loop containing nucleoside triphosphate hydrolases"/>
    <property type="match status" value="1"/>
</dbReference>
<proteinExistence type="predicted"/>
<feature type="domain" description="HTH luxR-type" evidence="4">
    <location>
        <begin position="862"/>
        <end position="927"/>
    </location>
</feature>
<protein>
    <submittedName>
        <fullName evidence="5">AAA family ATPase</fullName>
    </submittedName>
</protein>
<evidence type="ECO:0000313" key="6">
    <source>
        <dbReference type="Proteomes" id="UP000683310"/>
    </source>
</evidence>
<keyword evidence="3" id="KW-0804">Transcription</keyword>
<keyword evidence="2" id="KW-0238">DNA-binding</keyword>
<dbReference type="SMART" id="SM00421">
    <property type="entry name" value="HTH_LUXR"/>
    <property type="match status" value="1"/>
</dbReference>
<evidence type="ECO:0000256" key="3">
    <source>
        <dbReference type="ARBA" id="ARBA00023163"/>
    </source>
</evidence>
<dbReference type="Gene3D" id="1.10.10.10">
    <property type="entry name" value="Winged helix-like DNA-binding domain superfamily/Winged helix DNA-binding domain"/>
    <property type="match status" value="1"/>
</dbReference>
<keyword evidence="6" id="KW-1185">Reference proteome</keyword>
<dbReference type="InterPro" id="IPR027417">
    <property type="entry name" value="P-loop_NTPase"/>
</dbReference>
<dbReference type="InterPro" id="IPR036388">
    <property type="entry name" value="WH-like_DNA-bd_sf"/>
</dbReference>
<dbReference type="PROSITE" id="PS50043">
    <property type="entry name" value="HTH_LUXR_2"/>
    <property type="match status" value="1"/>
</dbReference>
<evidence type="ECO:0000256" key="2">
    <source>
        <dbReference type="ARBA" id="ARBA00023125"/>
    </source>
</evidence>
<gene>
    <name evidence="5" type="ORF">KHQ06_14795</name>
</gene>
<dbReference type="EMBL" id="CP074371">
    <property type="protein sequence ID" value="QVI23949.1"/>
    <property type="molecule type" value="Genomic_DNA"/>
</dbReference>
<reference evidence="5 6" key="1">
    <citation type="submission" date="2021-04" db="EMBL/GenBank/DDBJ databases">
        <title>Nocardia tengchongensis.</title>
        <authorList>
            <person name="Zhuang k."/>
            <person name="Ran Y."/>
            <person name="Li W."/>
        </authorList>
    </citation>
    <scope>NUCLEOTIDE SEQUENCE [LARGE SCALE GENOMIC DNA]</scope>
    <source>
        <strain evidence="5 6">CFH S0057</strain>
    </source>
</reference>
<dbReference type="SUPFAM" id="SSF46894">
    <property type="entry name" value="C-terminal effector domain of the bipartite response regulators"/>
    <property type="match status" value="1"/>
</dbReference>
<dbReference type="Proteomes" id="UP000683310">
    <property type="component" value="Chromosome"/>
</dbReference>
<accession>A0ABX8CYN5</accession>
<dbReference type="CDD" id="cd06170">
    <property type="entry name" value="LuxR_C_like"/>
    <property type="match status" value="1"/>
</dbReference>
<evidence type="ECO:0000256" key="1">
    <source>
        <dbReference type="ARBA" id="ARBA00023015"/>
    </source>
</evidence>